<keyword evidence="7" id="KW-0805">Transcription regulation</keyword>
<gene>
    <name evidence="11" type="primary">HDA16205</name>
    <name evidence="11" type="ORF">LACBIDRAFT_310201</name>
</gene>
<dbReference type="InterPro" id="IPR023696">
    <property type="entry name" value="Ureohydrolase_dom_sf"/>
</dbReference>
<dbReference type="InterPro" id="IPR037138">
    <property type="entry name" value="His_deacetylse_dom_sf"/>
</dbReference>
<sequence length="411" mass="44945">MTSNSSKHLVCYIVSQGLAKTSSLLPSNKKRSIIVHSLISSLGILNPHFSDTHRIQVVNPRKATYKELAVYHSNDYLDFVLDSKNYVSSAGDAPMDASLNANFGLEDDCPPFQGLPDYIQLVAGAVLTAAEVLRQSKAEIAICWDGGRHHAQKSHASGFCYVADCILAILALKRRLPSAYIPNMIPTQKPRVMYLDLDLHYSDAVSDAFFSSVTPQVLTLSIHHSAPGFFPVSARSQLPSVSSPDFDPFTLSIPLLKGASNSTYARIWPIVERVKDTFAPDFIVIQCGVDALAEDPCATFNWSLGGAAGSLGWYINKILEWQGSKLLLGGGGYNSPNAARAWAYLTSLCLQRPLSLDTEIPDHSGFPLYAPSFTLDVPRGNMHDHNTDDHLSSVEAVFQDVIPIIQARLER</sequence>
<name>B0DTP4_LACBS</name>
<dbReference type="OrthoDB" id="73273at2759"/>
<keyword evidence="8" id="KW-0804">Transcription</keyword>
<dbReference type="EC" id="3.5.1.98" evidence="3"/>
<evidence type="ECO:0000256" key="4">
    <source>
        <dbReference type="ARBA" id="ARBA00022491"/>
    </source>
</evidence>
<comment type="subcellular location">
    <subcellularLocation>
        <location evidence="1">Nucleus</location>
    </subcellularLocation>
</comment>
<evidence type="ECO:0000256" key="5">
    <source>
        <dbReference type="ARBA" id="ARBA00022801"/>
    </source>
</evidence>
<dbReference type="GO" id="GO:0141221">
    <property type="term" value="F:histone deacetylase activity, hydrolytic mechanism"/>
    <property type="evidence" value="ECO:0007669"/>
    <property type="project" value="UniProtKB-EC"/>
</dbReference>
<evidence type="ECO:0000256" key="6">
    <source>
        <dbReference type="ARBA" id="ARBA00022853"/>
    </source>
</evidence>
<dbReference type="AlphaFoldDB" id="B0DTP4"/>
<reference evidence="11 12" key="1">
    <citation type="journal article" date="2008" name="Nature">
        <title>The genome of Laccaria bicolor provides insights into mycorrhizal symbiosis.</title>
        <authorList>
            <person name="Martin F."/>
            <person name="Aerts A."/>
            <person name="Ahren D."/>
            <person name="Brun A."/>
            <person name="Danchin E.G.J."/>
            <person name="Duchaussoy F."/>
            <person name="Gibon J."/>
            <person name="Kohler A."/>
            <person name="Lindquist E."/>
            <person name="Pereda V."/>
            <person name="Salamov A."/>
            <person name="Shapiro H.J."/>
            <person name="Wuyts J."/>
            <person name="Blaudez D."/>
            <person name="Buee M."/>
            <person name="Brokstein P."/>
            <person name="Canbaeck B."/>
            <person name="Cohen D."/>
            <person name="Courty P.E."/>
            <person name="Coutinho P.M."/>
            <person name="Delaruelle C."/>
            <person name="Detter J.C."/>
            <person name="Deveau A."/>
            <person name="DiFazio S."/>
            <person name="Duplessis S."/>
            <person name="Fraissinet-Tachet L."/>
            <person name="Lucic E."/>
            <person name="Frey-Klett P."/>
            <person name="Fourrey C."/>
            <person name="Feussner I."/>
            <person name="Gay G."/>
            <person name="Grimwood J."/>
            <person name="Hoegger P.J."/>
            <person name="Jain P."/>
            <person name="Kilaru S."/>
            <person name="Labbe J."/>
            <person name="Lin Y.C."/>
            <person name="Legue V."/>
            <person name="Le Tacon F."/>
            <person name="Marmeisse R."/>
            <person name="Melayah D."/>
            <person name="Montanini B."/>
            <person name="Muratet M."/>
            <person name="Nehls U."/>
            <person name="Niculita-Hirzel H."/>
            <person name="Oudot-Le Secq M.P."/>
            <person name="Peter M."/>
            <person name="Quesneville H."/>
            <person name="Rajashekar B."/>
            <person name="Reich M."/>
            <person name="Rouhier N."/>
            <person name="Schmutz J."/>
            <person name="Yin T."/>
            <person name="Chalot M."/>
            <person name="Henrissat B."/>
            <person name="Kuees U."/>
            <person name="Lucas S."/>
            <person name="Van de Peer Y."/>
            <person name="Podila G.K."/>
            <person name="Polle A."/>
            <person name="Pukkila P.J."/>
            <person name="Richardson P.M."/>
            <person name="Rouze P."/>
            <person name="Sanders I.R."/>
            <person name="Stajich J.E."/>
            <person name="Tunlid A."/>
            <person name="Tuskan G."/>
            <person name="Grigoriev I.V."/>
        </authorList>
    </citation>
    <scope>NUCLEOTIDE SEQUENCE [LARGE SCALE GENOMIC DNA]</scope>
    <source>
        <strain evidence="12">S238N-H82 / ATCC MYA-4686</strain>
    </source>
</reference>
<dbReference type="Pfam" id="PF00850">
    <property type="entry name" value="Hist_deacetyl"/>
    <property type="match status" value="1"/>
</dbReference>
<evidence type="ECO:0000259" key="10">
    <source>
        <dbReference type="Pfam" id="PF00850"/>
    </source>
</evidence>
<keyword evidence="5" id="KW-0378">Hydrolase</keyword>
<dbReference type="Gene3D" id="3.40.800.20">
    <property type="entry name" value="Histone deacetylase domain"/>
    <property type="match status" value="1"/>
</dbReference>
<dbReference type="GO" id="GO:0005634">
    <property type="term" value="C:nucleus"/>
    <property type="evidence" value="ECO:0007669"/>
    <property type="project" value="UniProtKB-SubCell"/>
</dbReference>
<dbReference type="EMBL" id="DS547134">
    <property type="protein sequence ID" value="EDR02013.1"/>
    <property type="molecule type" value="Genomic_DNA"/>
</dbReference>
<evidence type="ECO:0000256" key="1">
    <source>
        <dbReference type="ARBA" id="ARBA00004123"/>
    </source>
</evidence>
<dbReference type="STRING" id="486041.B0DTP4"/>
<accession>B0DTP4</accession>
<organism evidence="12">
    <name type="scientific">Laccaria bicolor (strain S238N-H82 / ATCC MYA-4686)</name>
    <name type="common">Bicoloured deceiver</name>
    <name type="synonym">Laccaria laccata var. bicolor</name>
    <dbReference type="NCBI Taxonomy" id="486041"/>
    <lineage>
        <taxon>Eukaryota</taxon>
        <taxon>Fungi</taxon>
        <taxon>Dikarya</taxon>
        <taxon>Basidiomycota</taxon>
        <taxon>Agaricomycotina</taxon>
        <taxon>Agaricomycetes</taxon>
        <taxon>Agaricomycetidae</taxon>
        <taxon>Agaricales</taxon>
        <taxon>Agaricineae</taxon>
        <taxon>Hydnangiaceae</taxon>
        <taxon>Laccaria</taxon>
    </lineage>
</organism>
<dbReference type="GO" id="GO:0031507">
    <property type="term" value="P:heterochromatin formation"/>
    <property type="evidence" value="ECO:0007669"/>
    <property type="project" value="TreeGrafter"/>
</dbReference>
<dbReference type="HOGENOM" id="CLU_007727_7_6_1"/>
<dbReference type="InterPro" id="IPR000286">
    <property type="entry name" value="HDACs"/>
</dbReference>
<comment type="similarity">
    <text evidence="2">Belongs to the histone deacetylase family. HD type 1 subfamily.</text>
</comment>
<evidence type="ECO:0000256" key="7">
    <source>
        <dbReference type="ARBA" id="ARBA00023015"/>
    </source>
</evidence>
<evidence type="ECO:0000313" key="11">
    <source>
        <dbReference type="EMBL" id="EDR02013.1"/>
    </source>
</evidence>
<keyword evidence="6" id="KW-0156">Chromatin regulator</keyword>
<dbReference type="Proteomes" id="UP000001194">
    <property type="component" value="Unassembled WGS sequence"/>
</dbReference>
<evidence type="ECO:0000256" key="2">
    <source>
        <dbReference type="ARBA" id="ARBA00006457"/>
    </source>
</evidence>
<feature type="domain" description="Histone deacetylase" evidence="10">
    <location>
        <begin position="27"/>
        <end position="347"/>
    </location>
</feature>
<proteinExistence type="inferred from homology"/>
<evidence type="ECO:0000313" key="12">
    <source>
        <dbReference type="Proteomes" id="UP000001194"/>
    </source>
</evidence>
<keyword evidence="12" id="KW-1185">Reference proteome</keyword>
<dbReference type="PANTHER" id="PTHR10625:SF14">
    <property type="entry name" value="HISTONE DEACETYLASE 8"/>
    <property type="match status" value="1"/>
</dbReference>
<protein>
    <recommendedName>
        <fullName evidence="3">histone deacetylase</fullName>
        <ecNumber evidence="3">3.5.1.98</ecNumber>
    </recommendedName>
</protein>
<evidence type="ECO:0000256" key="8">
    <source>
        <dbReference type="ARBA" id="ARBA00023163"/>
    </source>
</evidence>
<dbReference type="InterPro" id="IPR023801">
    <property type="entry name" value="His_deacetylse_dom"/>
</dbReference>
<dbReference type="GeneID" id="6083028"/>
<dbReference type="PANTHER" id="PTHR10625">
    <property type="entry name" value="HISTONE DEACETYLASE HDAC1-RELATED"/>
    <property type="match status" value="1"/>
</dbReference>
<dbReference type="KEGG" id="lbc:LACBIDRAFT_310201"/>
<evidence type="ECO:0000256" key="3">
    <source>
        <dbReference type="ARBA" id="ARBA00012111"/>
    </source>
</evidence>
<keyword evidence="9" id="KW-0539">Nucleus</keyword>
<evidence type="ECO:0000256" key="9">
    <source>
        <dbReference type="ARBA" id="ARBA00023242"/>
    </source>
</evidence>
<dbReference type="SUPFAM" id="SSF52768">
    <property type="entry name" value="Arginase/deacetylase"/>
    <property type="match status" value="1"/>
</dbReference>
<keyword evidence="4" id="KW-0678">Repressor</keyword>
<dbReference type="PRINTS" id="PR01270">
    <property type="entry name" value="HDASUPER"/>
</dbReference>
<dbReference type="RefSeq" id="XP_001887404.1">
    <property type="nucleotide sequence ID" value="XM_001887369.1"/>
</dbReference>
<dbReference type="InParanoid" id="B0DTP4"/>